<proteinExistence type="predicted"/>
<name>A0A1H2TPZ1_HALVA</name>
<feature type="coiled-coil region" evidence="1">
    <location>
        <begin position="149"/>
        <end position="194"/>
    </location>
</feature>
<reference evidence="3 4" key="1">
    <citation type="submission" date="2016-10" db="EMBL/GenBank/DDBJ databases">
        <authorList>
            <person name="de Groot N.N."/>
        </authorList>
    </citation>
    <scope>NUCLEOTIDE SEQUENCE [LARGE SCALE GENOMIC DNA]</scope>
    <source>
        <strain evidence="3 4">DSM 3756</strain>
    </source>
</reference>
<gene>
    <name evidence="3" type="ORF">SAMN05443574_103313</name>
</gene>
<feature type="compositionally biased region" description="Basic and acidic residues" evidence="2">
    <location>
        <begin position="241"/>
        <end position="265"/>
    </location>
</feature>
<evidence type="ECO:0000313" key="3">
    <source>
        <dbReference type="EMBL" id="SDW45319.1"/>
    </source>
</evidence>
<feature type="region of interest" description="Disordered" evidence="2">
    <location>
        <begin position="205"/>
        <end position="265"/>
    </location>
</feature>
<sequence length="265" mass="29968">MRDTIQELAEEFDLDLEGQPDGFTDSEGVDGIEMEAREAAVIQPFQPDEGVLKNETHNFVLDDGDQLSITVKHRPECPSCGHVLAEEDEPNTLAGECTICNQLTCHRNQSKCEGCNKVFCPEHASGHGLKDNSYCEDCLEDVEEDLSFERGMEERQQEHSEEMEKLDKRLKEEKQRKELELKEVRQQREQIRKDWNTVIQLLDRADQDQSSAGNDSDGASFRDGGGLTDGTGFEGSGAFTEGKEYSNRNNSGDERPDWLKDQFDN</sequence>
<keyword evidence="1" id="KW-0175">Coiled coil</keyword>
<feature type="compositionally biased region" description="Gly residues" evidence="2">
    <location>
        <begin position="223"/>
        <end position="235"/>
    </location>
</feature>
<dbReference type="STRING" id="28442.SAMN05443574_103313"/>
<protein>
    <submittedName>
        <fullName evidence="3">Uncharacterized protein</fullName>
    </submittedName>
</protein>
<dbReference type="AlphaFoldDB" id="A0A1H2TPZ1"/>
<accession>A0A1H2TPZ1</accession>
<evidence type="ECO:0000313" key="4">
    <source>
        <dbReference type="Proteomes" id="UP000182573"/>
    </source>
</evidence>
<organism evidence="3 4">
    <name type="scientific">Haloarcula vallismortis</name>
    <name type="common">Halobacterium vallismortis</name>
    <dbReference type="NCBI Taxonomy" id="28442"/>
    <lineage>
        <taxon>Archaea</taxon>
        <taxon>Methanobacteriati</taxon>
        <taxon>Methanobacteriota</taxon>
        <taxon>Stenosarchaea group</taxon>
        <taxon>Halobacteria</taxon>
        <taxon>Halobacteriales</taxon>
        <taxon>Haloarculaceae</taxon>
        <taxon>Haloarcula</taxon>
    </lineage>
</organism>
<dbReference type="EMBL" id="FNOF01000003">
    <property type="protein sequence ID" value="SDW45319.1"/>
    <property type="molecule type" value="Genomic_DNA"/>
</dbReference>
<dbReference type="Proteomes" id="UP000182573">
    <property type="component" value="Unassembled WGS sequence"/>
</dbReference>
<evidence type="ECO:0000256" key="1">
    <source>
        <dbReference type="SAM" id="Coils"/>
    </source>
</evidence>
<dbReference type="RefSeq" id="WP_004515145.1">
    <property type="nucleotide sequence ID" value="NZ_FNOF01000003.1"/>
</dbReference>
<evidence type="ECO:0000256" key="2">
    <source>
        <dbReference type="SAM" id="MobiDB-lite"/>
    </source>
</evidence>